<dbReference type="InterPro" id="IPR039621">
    <property type="entry name" value="BG1-like"/>
</dbReference>
<keyword evidence="4" id="KW-0813">Transport</keyword>
<name>A0A7J9AZE2_9ROSI</name>
<comment type="caution">
    <text evidence="9">The sequence shown here is derived from an EMBL/GenBank/DDBJ whole genome shotgun (WGS) entry which is preliminary data.</text>
</comment>
<reference evidence="9 10" key="1">
    <citation type="journal article" date="2019" name="Genome Biol. Evol.">
        <title>Insights into the evolution of the New World diploid cottons (Gossypium, subgenus Houzingenia) based on genome sequencing.</title>
        <authorList>
            <person name="Grover C.E."/>
            <person name="Arick M.A. 2nd"/>
            <person name="Thrash A."/>
            <person name="Conover J.L."/>
            <person name="Sanders W.S."/>
            <person name="Peterson D.G."/>
            <person name="Frelichowski J.E."/>
            <person name="Scheffler J.A."/>
            <person name="Scheffler B.E."/>
            <person name="Wendel J.F."/>
        </authorList>
    </citation>
    <scope>NUCLEOTIDE SEQUENCE [LARGE SCALE GENOMIC DNA]</scope>
    <source>
        <strain evidence="9">4</strain>
        <tissue evidence="9">Leaf</tissue>
    </source>
</reference>
<dbReference type="GO" id="GO:0005886">
    <property type="term" value="C:plasma membrane"/>
    <property type="evidence" value="ECO:0007669"/>
    <property type="project" value="UniProtKB-SubCell"/>
</dbReference>
<organism evidence="9 10">
    <name type="scientific">Gossypium laxum</name>
    <dbReference type="NCBI Taxonomy" id="34288"/>
    <lineage>
        <taxon>Eukaryota</taxon>
        <taxon>Viridiplantae</taxon>
        <taxon>Streptophyta</taxon>
        <taxon>Embryophyta</taxon>
        <taxon>Tracheophyta</taxon>
        <taxon>Spermatophyta</taxon>
        <taxon>Magnoliopsida</taxon>
        <taxon>eudicotyledons</taxon>
        <taxon>Gunneridae</taxon>
        <taxon>Pentapetalae</taxon>
        <taxon>rosids</taxon>
        <taxon>malvids</taxon>
        <taxon>Malvales</taxon>
        <taxon>Malvaceae</taxon>
        <taxon>Malvoideae</taxon>
        <taxon>Gossypium</taxon>
    </lineage>
</organism>
<evidence type="ECO:0000256" key="2">
    <source>
        <dbReference type="ARBA" id="ARBA00004236"/>
    </source>
</evidence>
<evidence type="ECO:0000256" key="6">
    <source>
        <dbReference type="ARBA" id="ARBA00023136"/>
    </source>
</evidence>
<dbReference type="PANTHER" id="PTHR33541:SF11">
    <property type="entry name" value="PROTEIN BIG GRAIN 1-LIKE E"/>
    <property type="match status" value="1"/>
</dbReference>
<keyword evidence="7" id="KW-0927">Auxin signaling pathway</keyword>
<keyword evidence="10" id="KW-1185">Reference proteome</keyword>
<evidence type="ECO:0000256" key="1">
    <source>
        <dbReference type="ARBA" id="ARBA00002281"/>
    </source>
</evidence>
<dbReference type="Proteomes" id="UP000593574">
    <property type="component" value="Unassembled WGS sequence"/>
</dbReference>
<keyword evidence="5" id="KW-1003">Cell membrane</keyword>
<gene>
    <name evidence="9" type="ORF">Golax_025605</name>
</gene>
<dbReference type="EMBL" id="JABEZV010437108">
    <property type="protein sequence ID" value="MBA0729390.1"/>
    <property type="molecule type" value="Genomic_DNA"/>
</dbReference>
<keyword evidence="6" id="KW-0472">Membrane</keyword>
<dbReference type="AlphaFoldDB" id="A0A7J9AZE2"/>
<proteinExistence type="inferred from homology"/>
<evidence type="ECO:0000256" key="5">
    <source>
        <dbReference type="ARBA" id="ARBA00022475"/>
    </source>
</evidence>
<comment type="similarity">
    <text evidence="3">Belongs to the BIG GRAIN 1 (BG1) plant protein family.</text>
</comment>
<evidence type="ECO:0000313" key="10">
    <source>
        <dbReference type="Proteomes" id="UP000593574"/>
    </source>
</evidence>
<dbReference type="PANTHER" id="PTHR33541">
    <property type="entry name" value="PROTEIN BIG GRAIN 1-LIKE A-RELATED"/>
    <property type="match status" value="1"/>
</dbReference>
<feature type="compositionally biased region" description="Polar residues" evidence="8">
    <location>
        <begin position="310"/>
        <end position="323"/>
    </location>
</feature>
<evidence type="ECO:0000256" key="4">
    <source>
        <dbReference type="ARBA" id="ARBA00022448"/>
    </source>
</evidence>
<accession>A0A7J9AZE2</accession>
<evidence type="ECO:0000256" key="8">
    <source>
        <dbReference type="SAM" id="MobiDB-lite"/>
    </source>
</evidence>
<feature type="region of interest" description="Disordered" evidence="8">
    <location>
        <begin position="247"/>
        <end position="344"/>
    </location>
</feature>
<evidence type="ECO:0000256" key="7">
    <source>
        <dbReference type="ARBA" id="ARBA00023294"/>
    </source>
</evidence>
<sequence length="433" mass="49466">MVHNKRKLPNIKHESIYKDHLKLWLEGMKSLTYVYVRTSVRRVRLVLRFQAVDFIVPDYISSSFLISCYSMAPITFQILKQLGMYPHFLAFNVLLSFDLTPFEFNDKKEVWTPESQAAVQLKDIPFPLLSIIPNLFSFTLQIIALSSNNYKPYEPGRHNIISIKVQSFNPDTMLKKSFHHRNGSGELDVFEAARYFSGYNEAASYNCGTLISQKVTRDERQPLKGDRISLDVAMRRNPLLHQSHLVEKHAKEKKHKQPSSPGGKLATFLNSLFNQTGSKKKKNSKSTTQSMKDEEVSPGGRRKRRISISHFRSSNTVDTKSFYSSSSSGFRTPPPYTATPTKRNETSKLIDGFLEKYKNIEPHHQDKNMNIRVDRYQSEEKDFSKLCEVDDGADSDSSSDLFELQSYSSGLPVFETTNMDSFKRGAPISNGAL</sequence>
<comment type="function">
    <text evidence="1">Involved in auxin transport. Regulator of the auxin signaling pathway.</text>
</comment>
<evidence type="ECO:0000256" key="3">
    <source>
        <dbReference type="ARBA" id="ARBA00010067"/>
    </source>
</evidence>
<protein>
    <submittedName>
        <fullName evidence="9">Uncharacterized protein</fullName>
    </submittedName>
</protein>
<evidence type="ECO:0000313" key="9">
    <source>
        <dbReference type="EMBL" id="MBA0729390.1"/>
    </source>
</evidence>
<comment type="subcellular location">
    <subcellularLocation>
        <location evidence="2">Cell membrane</location>
    </subcellularLocation>
</comment>
<dbReference type="GO" id="GO:0009734">
    <property type="term" value="P:auxin-activated signaling pathway"/>
    <property type="evidence" value="ECO:0007669"/>
    <property type="project" value="UniProtKB-KW"/>
</dbReference>